<accession>A0AAF0F5F1</accession>
<evidence type="ECO:0000313" key="2">
    <source>
        <dbReference type="EMBL" id="WFD43143.1"/>
    </source>
</evidence>
<organism evidence="2 3">
    <name type="scientific">Malassezia psittaci</name>
    <dbReference type="NCBI Taxonomy" id="1821823"/>
    <lineage>
        <taxon>Eukaryota</taxon>
        <taxon>Fungi</taxon>
        <taxon>Dikarya</taxon>
        <taxon>Basidiomycota</taxon>
        <taxon>Ustilaginomycotina</taxon>
        <taxon>Malasseziomycetes</taxon>
        <taxon>Malasseziales</taxon>
        <taxon>Malasseziaceae</taxon>
        <taxon>Malassezia</taxon>
    </lineage>
</organism>
<evidence type="ECO:0000256" key="1">
    <source>
        <dbReference type="SAM" id="MobiDB-lite"/>
    </source>
</evidence>
<dbReference type="InterPro" id="IPR038090">
    <property type="entry name" value="Cdt1_C_WH_dom_sf"/>
</dbReference>
<feature type="region of interest" description="Disordered" evidence="1">
    <location>
        <begin position="333"/>
        <end position="411"/>
    </location>
</feature>
<reference evidence="2" key="1">
    <citation type="submission" date="2023-02" db="EMBL/GenBank/DDBJ databases">
        <title>Mating type loci evolution in Malassezia.</title>
        <authorList>
            <person name="Coelho M.A."/>
        </authorList>
    </citation>
    <scope>NUCLEOTIDE SEQUENCE</scope>
    <source>
        <strain evidence="2">CBS 14136</strain>
    </source>
</reference>
<dbReference type="EMBL" id="CP118376">
    <property type="protein sequence ID" value="WFD43143.1"/>
    <property type="molecule type" value="Genomic_DNA"/>
</dbReference>
<gene>
    <name evidence="2" type="ORF">MPSI1_001796</name>
</gene>
<dbReference type="Proteomes" id="UP001214628">
    <property type="component" value="Chromosome 2"/>
</dbReference>
<sequence length="541" mass="60508">MSKWELRAGRDAGTRVSPSLEESSKTLVRKRADSDDDLFLTPKSVRESASIRRARTQVSSVAPSAKLELAGSGSRLMERASPRRTSVPVFRPEEELTQERKSAFEMCSVSLYDFDDLLRIPSHLQFLLDAHIAVEQSILVHMATFGAPAAERYDEFGESCLRITNVIQFHTLQPMVERTLRRNFTLADFKRLVWVWSHAPGSKTNYIEPAPKPYDLGGMGFLISRARTIDPNTRRKAYDYAIGIEMRYPQLAIVDSPSVAFGSPGNQAETRLSPAKAKQLTSSPSSRDEMSNLATWNNGVEERRMEFRQRLCHFVAMSQNRWLSEHSAVELPDSTLAKEPSTPKLPTGYRTFQGQLTPTATRSGGSHAQRIRHEPPLSPPSSPLAGRGAIELPQTPPRTQKRPSKRPLLNSWHPDFDLDTVPYISEATLPPLRDTNPIQTIAPNPPKPLITELGHRPSGATLEERIRAKEQAIHAARHNPSMRSSANSLHQRSMLSRLGEFAEAIYLLYSSSSTPAQSRRGRTSRVLPLIEVLKNLENSAK</sequence>
<protein>
    <submittedName>
        <fullName evidence="2">Uncharacterized protein</fullName>
    </submittedName>
</protein>
<evidence type="ECO:0000313" key="3">
    <source>
        <dbReference type="Proteomes" id="UP001214628"/>
    </source>
</evidence>
<feature type="region of interest" description="Disordered" evidence="1">
    <location>
        <begin position="263"/>
        <end position="293"/>
    </location>
</feature>
<feature type="region of interest" description="Disordered" evidence="1">
    <location>
        <begin position="1"/>
        <end position="28"/>
    </location>
</feature>
<feature type="compositionally biased region" description="Polar residues" evidence="1">
    <location>
        <begin position="350"/>
        <end position="366"/>
    </location>
</feature>
<dbReference type="SUPFAM" id="SSF46785">
    <property type="entry name" value="Winged helix' DNA-binding domain"/>
    <property type="match status" value="1"/>
</dbReference>
<keyword evidence="3" id="KW-1185">Reference proteome</keyword>
<feature type="compositionally biased region" description="Basic and acidic residues" evidence="1">
    <location>
        <begin position="1"/>
        <end position="13"/>
    </location>
</feature>
<dbReference type="AlphaFoldDB" id="A0AAF0F5F1"/>
<proteinExistence type="predicted"/>
<dbReference type="InterPro" id="IPR036390">
    <property type="entry name" value="WH_DNA-bd_sf"/>
</dbReference>
<dbReference type="Gene3D" id="1.10.10.1420">
    <property type="entry name" value="DNA replication factor Cdt1, C-terminal WH domain"/>
    <property type="match status" value="1"/>
</dbReference>
<name>A0AAF0F5F1_9BASI</name>